<keyword evidence="7 11" id="KW-0198">Cysteine biosynthesis</keyword>
<evidence type="ECO:0000313" key="14">
    <source>
        <dbReference type="Proteomes" id="UP000032809"/>
    </source>
</evidence>
<dbReference type="RefSeq" id="WP_045088221.1">
    <property type="nucleotide sequence ID" value="NZ_LN824141.1"/>
</dbReference>
<evidence type="ECO:0000256" key="7">
    <source>
        <dbReference type="ARBA" id="ARBA00023192"/>
    </source>
</evidence>
<dbReference type="Proteomes" id="UP000032809">
    <property type="component" value="Chromosome I"/>
</dbReference>
<dbReference type="OrthoDB" id="9808024at2"/>
<comment type="catalytic activity">
    <reaction evidence="8 11">
        <text>O-acetyl-L-serine + hydrogen sulfide = L-cysteine + acetate</text>
        <dbReference type="Rhea" id="RHEA:14829"/>
        <dbReference type="ChEBI" id="CHEBI:29919"/>
        <dbReference type="ChEBI" id="CHEBI:30089"/>
        <dbReference type="ChEBI" id="CHEBI:35235"/>
        <dbReference type="ChEBI" id="CHEBI:58340"/>
        <dbReference type="EC" id="2.5.1.47"/>
    </reaction>
</comment>
<dbReference type="AlphaFoldDB" id="A0A0C7NST0"/>
<dbReference type="PROSITE" id="PS00901">
    <property type="entry name" value="CYS_SYNTHASE"/>
    <property type="match status" value="1"/>
</dbReference>
<dbReference type="NCBIfam" id="TIGR01136">
    <property type="entry name" value="cysKM"/>
    <property type="match status" value="1"/>
</dbReference>
<organism evidence="13 14">
    <name type="scientific">Defluviitoga tunisiensis</name>
    <dbReference type="NCBI Taxonomy" id="1006576"/>
    <lineage>
        <taxon>Bacteria</taxon>
        <taxon>Thermotogati</taxon>
        <taxon>Thermotogota</taxon>
        <taxon>Thermotogae</taxon>
        <taxon>Petrotogales</taxon>
        <taxon>Petrotogaceae</taxon>
        <taxon>Defluviitoga</taxon>
    </lineage>
</organism>
<dbReference type="EMBL" id="LN824141">
    <property type="protein sequence ID" value="CEP78852.1"/>
    <property type="molecule type" value="Genomic_DNA"/>
</dbReference>
<evidence type="ECO:0000256" key="5">
    <source>
        <dbReference type="ARBA" id="ARBA00022679"/>
    </source>
</evidence>
<evidence type="ECO:0000256" key="4">
    <source>
        <dbReference type="ARBA" id="ARBA00022605"/>
    </source>
</evidence>
<evidence type="ECO:0000256" key="9">
    <source>
        <dbReference type="PIRSR" id="PIRSR605856-50"/>
    </source>
</evidence>
<feature type="binding site" evidence="9">
    <location>
        <begin position="171"/>
        <end position="175"/>
    </location>
    <ligand>
        <name>pyridoxal 5'-phosphate</name>
        <dbReference type="ChEBI" id="CHEBI:597326"/>
    </ligand>
</feature>
<evidence type="ECO:0000313" key="13">
    <source>
        <dbReference type="EMBL" id="CEP78852.1"/>
    </source>
</evidence>
<keyword evidence="6 9" id="KW-0663">Pyridoxal phosphate</keyword>
<dbReference type="InterPro" id="IPR050214">
    <property type="entry name" value="Cys_Synth/Cystath_Beta-Synth"/>
</dbReference>
<proteinExistence type="inferred from homology"/>
<evidence type="ECO:0000256" key="1">
    <source>
        <dbReference type="ARBA" id="ARBA00001933"/>
    </source>
</evidence>
<dbReference type="InterPro" id="IPR036052">
    <property type="entry name" value="TrpB-like_PALP_sf"/>
</dbReference>
<dbReference type="GO" id="GO:0006535">
    <property type="term" value="P:cysteine biosynthetic process from serine"/>
    <property type="evidence" value="ECO:0007669"/>
    <property type="project" value="UniProtKB-UniRule"/>
</dbReference>
<dbReference type="CDD" id="cd01561">
    <property type="entry name" value="CBS_like"/>
    <property type="match status" value="1"/>
</dbReference>
<keyword evidence="4 11" id="KW-0028">Amino-acid biosynthesis</keyword>
<dbReference type="GO" id="GO:0004124">
    <property type="term" value="F:cysteine synthase activity"/>
    <property type="evidence" value="ECO:0007669"/>
    <property type="project" value="UniProtKB-UniRule"/>
</dbReference>
<dbReference type="HOGENOM" id="CLU_021018_1_0_0"/>
<dbReference type="InterPro" id="IPR001926">
    <property type="entry name" value="TrpB-like_PALP"/>
</dbReference>
<dbReference type="Pfam" id="PF00291">
    <property type="entry name" value="PALP"/>
    <property type="match status" value="1"/>
</dbReference>
<evidence type="ECO:0000256" key="11">
    <source>
        <dbReference type="RuleBase" id="RU003985"/>
    </source>
</evidence>
<keyword evidence="5 11" id="KW-0808">Transferase</keyword>
<dbReference type="InterPro" id="IPR001216">
    <property type="entry name" value="P-phosphate_BS"/>
</dbReference>
<evidence type="ECO:0000256" key="3">
    <source>
        <dbReference type="ARBA" id="ARBA00012681"/>
    </source>
</evidence>
<comment type="similarity">
    <text evidence="2 11">Belongs to the cysteine synthase/cystathionine beta-synthase family.</text>
</comment>
<gene>
    <name evidence="13" type="primary">cysK3</name>
    <name evidence="13" type="ORF">DTL3_1562</name>
</gene>
<evidence type="ECO:0000256" key="2">
    <source>
        <dbReference type="ARBA" id="ARBA00007103"/>
    </source>
</evidence>
<dbReference type="Gene3D" id="3.40.50.1100">
    <property type="match status" value="2"/>
</dbReference>
<dbReference type="PANTHER" id="PTHR10314">
    <property type="entry name" value="CYSTATHIONINE BETA-SYNTHASE"/>
    <property type="match status" value="1"/>
</dbReference>
<evidence type="ECO:0000256" key="6">
    <source>
        <dbReference type="ARBA" id="ARBA00022898"/>
    </source>
</evidence>
<evidence type="ECO:0000256" key="8">
    <source>
        <dbReference type="ARBA" id="ARBA00047931"/>
    </source>
</evidence>
<dbReference type="STRING" id="1006576.DTL3_1562"/>
<comment type="cofactor">
    <cofactor evidence="1 9 11">
        <name>pyridoxal 5'-phosphate</name>
        <dbReference type="ChEBI" id="CHEBI:597326"/>
    </cofactor>
</comment>
<dbReference type="PATRIC" id="fig|1006576.9.peg.1559"/>
<protein>
    <recommendedName>
        <fullName evidence="3 11">Cysteine synthase</fullName>
        <ecNumber evidence="3 11">2.5.1.47</ecNumber>
    </recommendedName>
</protein>
<accession>A0A0C7NST0</accession>
<dbReference type="FunFam" id="3.40.50.1100:FF:000006">
    <property type="entry name" value="Cysteine synthase"/>
    <property type="match status" value="1"/>
</dbReference>
<dbReference type="EC" id="2.5.1.47" evidence="3 11"/>
<dbReference type="KEGG" id="dtn:DTL3_1562"/>
<keyword evidence="14" id="KW-1185">Reference proteome</keyword>
<feature type="modified residue" description="N6-(pyridoxal phosphate)lysine" evidence="10">
    <location>
        <position position="37"/>
    </location>
</feature>
<dbReference type="NCBIfam" id="TIGR01139">
    <property type="entry name" value="cysK"/>
    <property type="match status" value="1"/>
</dbReference>
<reference evidence="14" key="1">
    <citation type="submission" date="2014-11" db="EMBL/GenBank/DDBJ databases">
        <authorList>
            <person name="Wibberg D."/>
        </authorList>
    </citation>
    <scope>NUCLEOTIDE SEQUENCE [LARGE SCALE GENOMIC DNA]</scope>
    <source>
        <strain evidence="14">L3</strain>
    </source>
</reference>
<evidence type="ECO:0000256" key="10">
    <source>
        <dbReference type="PIRSR" id="PIRSR605856-51"/>
    </source>
</evidence>
<feature type="binding site" evidence="9">
    <location>
        <position position="260"/>
    </location>
    <ligand>
        <name>pyridoxal 5'-phosphate</name>
        <dbReference type="ChEBI" id="CHEBI:597326"/>
    </ligand>
</feature>
<dbReference type="SUPFAM" id="SSF53686">
    <property type="entry name" value="Tryptophan synthase beta subunit-like PLP-dependent enzymes"/>
    <property type="match status" value="1"/>
</dbReference>
<sequence length="296" mass="31741">MIYTSIGNTPMITLSRLIEPGRVFVKLEKNNPAGSIKDRPAFFMIKHAEINNELNETQNIIVEPTSGNTGIALAAIGKSKGYRVILTMPESMSEERKKILKILGAELILTPAEQGMKGAISKAIEIVEKTKGFMPNQFANPANPYSHEVTTGPEIIKQMDYSMDVFVSGVGTGGTITGVAKALKKTFSDCVRIVAVEPANSSVLSGGNPGPHMIQGIGAGFIPDNLNMDLIDEVMQITDEEAINMTRELSKLEGLFVGISSGANIAAALKLATRFGKGRRIVTIAPDSGDKYMSLL</sequence>
<evidence type="ECO:0000259" key="12">
    <source>
        <dbReference type="Pfam" id="PF00291"/>
    </source>
</evidence>
<dbReference type="InterPro" id="IPR005856">
    <property type="entry name" value="Cys_synth"/>
</dbReference>
<feature type="binding site" evidence="9">
    <location>
        <position position="68"/>
    </location>
    <ligand>
        <name>pyridoxal 5'-phosphate</name>
        <dbReference type="ChEBI" id="CHEBI:597326"/>
    </ligand>
</feature>
<feature type="domain" description="Tryptophan synthase beta chain-like PALP" evidence="12">
    <location>
        <begin position="4"/>
        <end position="287"/>
    </location>
</feature>
<name>A0A0C7NST0_DEFTU</name>
<dbReference type="InterPro" id="IPR005859">
    <property type="entry name" value="CysK"/>
</dbReference>